<keyword evidence="1" id="KW-0802">TPR repeat</keyword>
<dbReference type="Proteomes" id="UP001470230">
    <property type="component" value="Unassembled WGS sequence"/>
</dbReference>
<name>A0ABR2KRY2_9EUKA</name>
<feature type="region of interest" description="Disordered" evidence="2">
    <location>
        <begin position="524"/>
        <end position="549"/>
    </location>
</feature>
<dbReference type="Gene3D" id="1.25.40.10">
    <property type="entry name" value="Tetratricopeptide repeat domain"/>
    <property type="match status" value="3"/>
</dbReference>
<accession>A0ABR2KRY2</accession>
<dbReference type="InterPro" id="IPR019734">
    <property type="entry name" value="TPR_rpt"/>
</dbReference>
<dbReference type="PROSITE" id="PS50005">
    <property type="entry name" value="TPR"/>
    <property type="match status" value="1"/>
</dbReference>
<evidence type="ECO:0000313" key="4">
    <source>
        <dbReference type="Proteomes" id="UP001470230"/>
    </source>
</evidence>
<dbReference type="InterPro" id="IPR044650">
    <property type="entry name" value="SRFR1-like"/>
</dbReference>
<feature type="compositionally biased region" description="Basic and acidic residues" evidence="2">
    <location>
        <begin position="572"/>
        <end position="593"/>
    </location>
</feature>
<reference evidence="3 4" key="1">
    <citation type="submission" date="2024-04" db="EMBL/GenBank/DDBJ databases">
        <title>Tritrichomonas musculus Genome.</title>
        <authorList>
            <person name="Alves-Ferreira E."/>
            <person name="Grigg M."/>
            <person name="Lorenzi H."/>
            <person name="Galac M."/>
        </authorList>
    </citation>
    <scope>NUCLEOTIDE SEQUENCE [LARGE SCALE GENOMIC DNA]</scope>
    <source>
        <strain evidence="3 4">EAF2021</strain>
    </source>
</reference>
<dbReference type="PANTHER" id="PTHR44749:SF1">
    <property type="entry name" value="TETRATRICOPEPTIDE-LIKE HELICAL DOMAIN-CONTAINING PROTEIN"/>
    <property type="match status" value="1"/>
</dbReference>
<dbReference type="PANTHER" id="PTHR44749">
    <property type="entry name" value="SUPPRESSOR OF RPS4-RLD 1"/>
    <property type="match status" value="1"/>
</dbReference>
<feature type="region of interest" description="Disordered" evidence="2">
    <location>
        <begin position="682"/>
        <end position="703"/>
    </location>
</feature>
<dbReference type="SUPFAM" id="SSF48452">
    <property type="entry name" value="TPR-like"/>
    <property type="match status" value="3"/>
</dbReference>
<feature type="compositionally biased region" description="Low complexity" evidence="2">
    <location>
        <begin position="683"/>
        <end position="703"/>
    </location>
</feature>
<protein>
    <recommendedName>
        <fullName evidence="5">TPR Domain containing protein</fullName>
    </recommendedName>
</protein>
<feature type="compositionally biased region" description="Basic and acidic residues" evidence="2">
    <location>
        <begin position="527"/>
        <end position="549"/>
    </location>
</feature>
<evidence type="ECO:0008006" key="5">
    <source>
        <dbReference type="Google" id="ProtNLM"/>
    </source>
</evidence>
<dbReference type="SMART" id="SM00028">
    <property type="entry name" value="TPR"/>
    <property type="match status" value="5"/>
</dbReference>
<evidence type="ECO:0000256" key="1">
    <source>
        <dbReference type="PROSITE-ProRule" id="PRU00339"/>
    </source>
</evidence>
<feature type="repeat" description="TPR" evidence="1">
    <location>
        <begin position="198"/>
        <end position="231"/>
    </location>
</feature>
<organism evidence="3 4">
    <name type="scientific">Tritrichomonas musculus</name>
    <dbReference type="NCBI Taxonomy" id="1915356"/>
    <lineage>
        <taxon>Eukaryota</taxon>
        <taxon>Metamonada</taxon>
        <taxon>Parabasalia</taxon>
        <taxon>Tritrichomonadida</taxon>
        <taxon>Tritrichomonadidae</taxon>
        <taxon>Tritrichomonas</taxon>
    </lineage>
</organism>
<dbReference type="EMBL" id="JAPFFF010000003">
    <property type="protein sequence ID" value="KAK8893786.1"/>
    <property type="molecule type" value="Genomic_DNA"/>
</dbReference>
<evidence type="ECO:0000256" key="2">
    <source>
        <dbReference type="SAM" id="MobiDB-lite"/>
    </source>
</evidence>
<comment type="caution">
    <text evidence="3">The sequence shown here is derived from an EMBL/GenBank/DDBJ whole genome shotgun (WGS) entry which is preliminary data.</text>
</comment>
<feature type="region of interest" description="Disordered" evidence="2">
    <location>
        <begin position="571"/>
        <end position="616"/>
    </location>
</feature>
<sequence length="998" mass="115727">MEEDSIDISPPHLLPIYSLTLVQQFLSSNQLSQAYEFYTHKIESKSDEDKKSLAENLISRSFIDLSLQMTKKALEDANGAIQIDQYAAPAYFVMGISHLWNGNEENALSIWRTGLDHTKELSYFTLMTSLVNSLNFRAHLYKMKFDVNHILDLVDDFANPRYTTESNIQDAFCELRNFSYESAIEHFTMILKVNPQNHYAYKGRGVAYIMIGNYKECIKDLTTAIEKTPNNFQIDTVKVRAIAYAATGNITSALFDLNKYLLFVQDDYEVKIEVAKLNMRRKTYSAAYKFFLSIPESEIMKNDDSILSFAECLYAVGELKNAKLILNRIEKLKNHKYHYISYLINRDLNQLEKAENDIVEAVKLVPTFFLNRTAADFFCDIGEVEKSIEYYKEALQQCPYDAETHLFYAHALFEVGKLGESALMLQELTVQNEKFKFRGSLDHFNKMNYGIDLLDIAQSDFCFIQTAIMSIDTSIMNLQHGFFQPQMTNFNHIFPNFIGEKKSNQISDEKTKQVDDKELAIVEDVTEEKTEEKQEKEETNPNKEKLTNNIQKIEELKNRLAKFYINTLNTNNEKEKSKDEDDSKSEENKKDNENENNNNENDNDNDNENDKDESDLNNQKLEKKIEREMLNYLFGKDYNNEIDKDEMNFNECLDQMIALNGNENENSSGNFTNLIPYLSKSYSNRQQPSSSTTTTTTNSNSSEINQTNNLFLKQINNDFKLSPLKMTAETIKMIKDADRLGQRCITQVHEKTVNKRLARALGFCVLRIAFMMKTHCHFLSPTYYIMKNGRISARFGFLIEKVFNQIKQQFPSQKVESFEDVYQSLQDNYVSEAKLEVNETTLDLPQIILKYNGIYGFDPCLKPLTDFQSWKIYDTEMQNVFCELMKKGEESTLNLAYFIILIWLRQPLNFYSPEIGHVFLHAFVLASNNAEIGQMDESNGENFIIQMVLTSIDEFSDLLYEHALKNKLESCFSEESLKYWSLMPSISTMIQLLNVNYE</sequence>
<evidence type="ECO:0000313" key="3">
    <source>
        <dbReference type="EMBL" id="KAK8893786.1"/>
    </source>
</evidence>
<keyword evidence="4" id="KW-1185">Reference proteome</keyword>
<dbReference type="InterPro" id="IPR011990">
    <property type="entry name" value="TPR-like_helical_dom_sf"/>
</dbReference>
<gene>
    <name evidence="3" type="ORF">M9Y10_022215</name>
</gene>
<proteinExistence type="predicted"/>
<feature type="compositionally biased region" description="Acidic residues" evidence="2">
    <location>
        <begin position="601"/>
        <end position="615"/>
    </location>
</feature>